<evidence type="ECO:0000313" key="1">
    <source>
        <dbReference type="EMBL" id="CAM9737617.1"/>
    </source>
</evidence>
<gene>
    <name evidence="1" type="ORF">MRATA1EN22A_LOCUS6752</name>
</gene>
<dbReference type="EMBL" id="OX596100">
    <property type="protein sequence ID" value="CAM9737617.1"/>
    <property type="molecule type" value="Genomic_DNA"/>
</dbReference>
<reference evidence="1" key="1">
    <citation type="submission" date="2023-05" db="EMBL/GenBank/DDBJ databases">
        <authorList>
            <consortium name="ELIXIR-Norway"/>
        </authorList>
    </citation>
    <scope>NUCLEOTIDE SEQUENCE</scope>
</reference>
<evidence type="ECO:0000313" key="2">
    <source>
        <dbReference type="Proteomes" id="UP001162501"/>
    </source>
</evidence>
<organism evidence="1 2">
    <name type="scientific">Rangifer tarandus platyrhynchus</name>
    <name type="common">Svalbard reindeer</name>
    <dbReference type="NCBI Taxonomy" id="3082113"/>
    <lineage>
        <taxon>Eukaryota</taxon>
        <taxon>Metazoa</taxon>
        <taxon>Chordata</taxon>
        <taxon>Craniata</taxon>
        <taxon>Vertebrata</taxon>
        <taxon>Euteleostomi</taxon>
        <taxon>Mammalia</taxon>
        <taxon>Eutheria</taxon>
        <taxon>Laurasiatheria</taxon>
        <taxon>Artiodactyla</taxon>
        <taxon>Ruminantia</taxon>
        <taxon>Pecora</taxon>
        <taxon>Cervidae</taxon>
        <taxon>Odocoileinae</taxon>
        <taxon>Rangifer</taxon>
    </lineage>
</organism>
<sequence>MGAIVHDSTLALSAIRSRAFIFLDPQMNRAHLPAQFPLVECTSCPHLETPWTLLGLSSRWLAVVGETHFYFDGVEGVRPGDQIGHKSQLHHSPTV</sequence>
<reference evidence="1" key="2">
    <citation type="submission" date="2025-03" db="EMBL/GenBank/DDBJ databases">
        <authorList>
            <consortium name="ELIXIR-Norway"/>
            <consortium name="Elixir Norway"/>
        </authorList>
    </citation>
    <scope>NUCLEOTIDE SEQUENCE</scope>
</reference>
<name>A0AC59YIY6_RANTA</name>
<proteinExistence type="predicted"/>
<dbReference type="Proteomes" id="UP001162501">
    <property type="component" value="Chromosome 16"/>
</dbReference>
<accession>A0AC59YIY6</accession>
<protein>
    <submittedName>
        <fullName evidence="1">Uncharacterized protein</fullName>
    </submittedName>
</protein>